<evidence type="ECO:0000256" key="9">
    <source>
        <dbReference type="ARBA" id="ARBA00023163"/>
    </source>
</evidence>
<dbReference type="GO" id="GO:0003678">
    <property type="term" value="F:DNA helicase activity"/>
    <property type="evidence" value="ECO:0007669"/>
    <property type="project" value="InterPro"/>
</dbReference>
<keyword evidence="1" id="KW-0240">DNA-directed RNA polymerase</keyword>
<accession>G0VSD5</accession>
<dbReference type="HOGENOM" id="CLU_409873_0_0_9"/>
<dbReference type="Proteomes" id="UP000010111">
    <property type="component" value="Chromosome"/>
</dbReference>
<dbReference type="InterPro" id="IPR034151">
    <property type="entry name" value="TOPRIM_DnaG_bac"/>
</dbReference>
<dbReference type="InterPro" id="IPR027417">
    <property type="entry name" value="P-loop_NTPase"/>
</dbReference>
<evidence type="ECO:0000259" key="10">
    <source>
        <dbReference type="PROSITE" id="PS51199"/>
    </source>
</evidence>
<keyword evidence="6" id="KW-0479">Metal-binding</keyword>
<dbReference type="Pfam" id="PF08275">
    <property type="entry name" value="DNAG_N"/>
    <property type="match status" value="1"/>
</dbReference>
<sequence>MDIQNIIIQKIDLPQFIKDYAHVELVRKGNGWRCKCPIHENSVNPEAMYVDDRGGYYCFACNSGGNVINFLSDYEHISYSAATERLASMLNINLKDDAEYQDQKRLEDKFNGYKKRGLAGVDNVKQYLTEKRGFTEETIQTFELGMWDGKMTIPLLDANGRTVGMAVRQFDAKPKYMNSRNNILYDKSEFLFGLDKARRLIKNTVYVVEGYMDAISGYQMGIPTVAYCSNELHRDQIRMLNSYLRRDTTVVICPDNDEAGKKRIPRVRDYFKAISPSRQVRVVLMPDGYKDMNDLLLAGIDAQTLPTEHIDKYVARLIIEACKTIEEEYQRAEEYLKTVKSEMIRLDIIKYLAERWNKDVEDLKKYFNTVGEDSNDILSEASDITGCINDLRKIYSIGGYKTHFQQIDNCIRKVEKKQVVVIGAYSGVGKTDFAIEYMLRAICQDNMRVAFFSLEMPKGKLIERCLAKLIKCSTPEVEGYIASNDTAVQKVIAKLQNRLVVFDGNDYSMGDIQKRIELVNTKNILGGPIDMVFVDYFGYMKGTSEFEGASAAATKMKAVAKENDLIFVMLSQLNRGGNPYGEPNMQQLKLTGDLEASADVIMLLWRPGKDPNLSLEEKDQLENVTRIKIDKTRDGMYGNPVSEYYYNKATSRLEEKYLE</sequence>
<keyword evidence="12" id="KW-1185">Reference proteome</keyword>
<evidence type="ECO:0000313" key="12">
    <source>
        <dbReference type="Proteomes" id="UP000010111"/>
    </source>
</evidence>
<keyword evidence="8" id="KW-0862">Zinc</keyword>
<dbReference type="InterPro" id="IPR050219">
    <property type="entry name" value="DnaG_primase"/>
</dbReference>
<dbReference type="SUPFAM" id="SSF52540">
    <property type="entry name" value="P-loop containing nucleoside triphosphate hydrolases"/>
    <property type="match status" value="1"/>
</dbReference>
<name>G0VSD5_MEGEL</name>
<evidence type="ECO:0000256" key="3">
    <source>
        <dbReference type="ARBA" id="ARBA00022679"/>
    </source>
</evidence>
<evidence type="ECO:0000256" key="1">
    <source>
        <dbReference type="ARBA" id="ARBA00022478"/>
    </source>
</evidence>
<dbReference type="GO" id="GO:0006269">
    <property type="term" value="P:DNA replication, synthesis of primer"/>
    <property type="evidence" value="ECO:0007669"/>
    <property type="project" value="UniProtKB-KW"/>
</dbReference>
<evidence type="ECO:0000313" key="11">
    <source>
        <dbReference type="EMBL" id="CCC74175.1"/>
    </source>
</evidence>
<dbReference type="GO" id="GO:0000428">
    <property type="term" value="C:DNA-directed RNA polymerase complex"/>
    <property type="evidence" value="ECO:0007669"/>
    <property type="project" value="UniProtKB-KW"/>
</dbReference>
<feature type="domain" description="SF4 helicase" evidence="10">
    <location>
        <begin position="393"/>
        <end position="659"/>
    </location>
</feature>
<dbReference type="Pfam" id="PF03796">
    <property type="entry name" value="DnaB_C"/>
    <property type="match status" value="1"/>
</dbReference>
<dbReference type="GO" id="GO:0005524">
    <property type="term" value="F:ATP binding"/>
    <property type="evidence" value="ECO:0007669"/>
    <property type="project" value="InterPro"/>
</dbReference>
<evidence type="ECO:0000256" key="4">
    <source>
        <dbReference type="ARBA" id="ARBA00022695"/>
    </source>
</evidence>
<dbReference type="InterPro" id="IPR002694">
    <property type="entry name" value="Znf_CHC2"/>
</dbReference>
<dbReference type="PROSITE" id="PS51199">
    <property type="entry name" value="SF4_HELICASE"/>
    <property type="match status" value="1"/>
</dbReference>
<dbReference type="EMBL" id="HE576794">
    <property type="protein sequence ID" value="CCC74175.1"/>
    <property type="molecule type" value="Genomic_DNA"/>
</dbReference>
<dbReference type="Pfam" id="PF01807">
    <property type="entry name" value="Zn_ribbon_DnaG"/>
    <property type="match status" value="1"/>
</dbReference>
<dbReference type="CDD" id="cd03364">
    <property type="entry name" value="TOPRIM_DnaG_primases"/>
    <property type="match status" value="1"/>
</dbReference>
<dbReference type="GO" id="GO:0003899">
    <property type="term" value="F:DNA-directed RNA polymerase activity"/>
    <property type="evidence" value="ECO:0007669"/>
    <property type="project" value="InterPro"/>
</dbReference>
<dbReference type="RefSeq" id="WP_014016896.1">
    <property type="nucleotide sequence ID" value="NC_015873.1"/>
</dbReference>
<evidence type="ECO:0000256" key="6">
    <source>
        <dbReference type="ARBA" id="ARBA00022723"/>
    </source>
</evidence>
<dbReference type="SMART" id="SM00400">
    <property type="entry name" value="ZnF_CHCC"/>
    <property type="match status" value="1"/>
</dbReference>
<dbReference type="PANTHER" id="PTHR30313:SF2">
    <property type="entry name" value="DNA PRIMASE"/>
    <property type="match status" value="1"/>
</dbReference>
<dbReference type="InterPro" id="IPR036977">
    <property type="entry name" value="DNA_primase_Znf_CHC2"/>
</dbReference>
<keyword evidence="4" id="KW-0548">Nucleotidyltransferase</keyword>
<dbReference type="GO" id="GO:0003677">
    <property type="term" value="F:DNA binding"/>
    <property type="evidence" value="ECO:0007669"/>
    <property type="project" value="InterPro"/>
</dbReference>
<dbReference type="Gene3D" id="3.40.50.300">
    <property type="entry name" value="P-loop containing nucleotide triphosphate hydrolases"/>
    <property type="match status" value="1"/>
</dbReference>
<dbReference type="GO" id="GO:1990077">
    <property type="term" value="C:primosome complex"/>
    <property type="evidence" value="ECO:0007669"/>
    <property type="project" value="UniProtKB-KW"/>
</dbReference>
<dbReference type="Gene3D" id="3.90.580.10">
    <property type="entry name" value="Zinc finger, CHC2-type domain"/>
    <property type="match status" value="1"/>
</dbReference>
<dbReference type="Pfam" id="PF13155">
    <property type="entry name" value="Toprim_2"/>
    <property type="match status" value="1"/>
</dbReference>
<dbReference type="eggNOG" id="COG0358">
    <property type="taxonomic scope" value="Bacteria"/>
</dbReference>
<keyword evidence="5" id="KW-0235">DNA replication</keyword>
<proteinExistence type="predicted"/>
<gene>
    <name evidence="11" type="ORF">MELS_1957</name>
</gene>
<dbReference type="STRING" id="1064535.MELS_1957"/>
<dbReference type="AlphaFoldDB" id="G0VSD5"/>
<evidence type="ECO:0000256" key="5">
    <source>
        <dbReference type="ARBA" id="ARBA00022705"/>
    </source>
</evidence>
<evidence type="ECO:0000256" key="8">
    <source>
        <dbReference type="ARBA" id="ARBA00022833"/>
    </source>
</evidence>
<evidence type="ECO:0000256" key="7">
    <source>
        <dbReference type="ARBA" id="ARBA00022771"/>
    </source>
</evidence>
<keyword evidence="7" id="KW-0863">Zinc-finger</keyword>
<dbReference type="GO" id="GO:0008270">
    <property type="term" value="F:zinc ion binding"/>
    <property type="evidence" value="ECO:0007669"/>
    <property type="project" value="UniProtKB-KW"/>
</dbReference>
<dbReference type="GO" id="GO:0005737">
    <property type="term" value="C:cytoplasm"/>
    <property type="evidence" value="ECO:0007669"/>
    <property type="project" value="TreeGrafter"/>
</dbReference>
<reference evidence="11 12" key="1">
    <citation type="journal article" date="2011" name="J. Bacteriol.">
        <title>Genome Sequence of the Ruminal Bacterium Megasphaera elsdenii.</title>
        <authorList>
            <person name="Marx H."/>
            <person name="Graf A.B."/>
            <person name="Tatto N."/>
            <person name="Thallinger G.G."/>
            <person name="Mattanovich D."/>
            <person name="Sauer M."/>
        </authorList>
    </citation>
    <scope>NUCLEOTIDE SEQUENCE [LARGE SCALE GENOMIC DNA]</scope>
    <source>
        <strain evidence="11 12">DSM 20460</strain>
    </source>
</reference>
<dbReference type="InterPro" id="IPR013264">
    <property type="entry name" value="DNAG_N"/>
</dbReference>
<dbReference type="PANTHER" id="PTHR30313">
    <property type="entry name" value="DNA PRIMASE"/>
    <property type="match status" value="1"/>
</dbReference>
<dbReference type="SUPFAM" id="SSF57783">
    <property type="entry name" value="Zinc beta-ribbon"/>
    <property type="match status" value="1"/>
</dbReference>
<dbReference type="GeneID" id="97492491"/>
<dbReference type="eggNOG" id="COG0305">
    <property type="taxonomic scope" value="Bacteria"/>
</dbReference>
<evidence type="ECO:0000256" key="2">
    <source>
        <dbReference type="ARBA" id="ARBA00022515"/>
    </source>
</evidence>
<keyword evidence="3" id="KW-0808">Transferase</keyword>
<protein>
    <submittedName>
        <fullName evidence="11">DNA primase catalytic core domain protein</fullName>
    </submittedName>
</protein>
<organism evidence="11 12">
    <name type="scientific">Megasphaera elsdenii DSM 20460</name>
    <dbReference type="NCBI Taxonomy" id="1064535"/>
    <lineage>
        <taxon>Bacteria</taxon>
        <taxon>Bacillati</taxon>
        <taxon>Bacillota</taxon>
        <taxon>Negativicutes</taxon>
        <taxon>Veillonellales</taxon>
        <taxon>Veillonellaceae</taxon>
        <taxon>Megasphaera</taxon>
    </lineage>
</organism>
<dbReference type="SUPFAM" id="SSF56731">
    <property type="entry name" value="DNA primase core"/>
    <property type="match status" value="1"/>
</dbReference>
<dbReference type="SMART" id="SM00493">
    <property type="entry name" value="TOPRIM"/>
    <property type="match status" value="1"/>
</dbReference>
<dbReference type="InterPro" id="IPR007694">
    <property type="entry name" value="DNA_helicase_DnaB-like_C"/>
</dbReference>
<dbReference type="KEGG" id="med:MELS_1957"/>
<dbReference type="InterPro" id="IPR006171">
    <property type="entry name" value="TOPRIM_dom"/>
</dbReference>
<keyword evidence="9" id="KW-0804">Transcription</keyword>
<dbReference type="Gene3D" id="3.40.1360.10">
    <property type="match status" value="1"/>
</dbReference>
<keyword evidence="2" id="KW-0639">Primosome</keyword>